<feature type="signal peptide" evidence="2">
    <location>
        <begin position="1"/>
        <end position="27"/>
    </location>
</feature>
<keyword evidence="1" id="KW-1133">Transmembrane helix</keyword>
<feature type="chain" id="PRO_5040764877" evidence="2">
    <location>
        <begin position="28"/>
        <end position="408"/>
    </location>
</feature>
<comment type="caution">
    <text evidence="3">The sequence shown here is derived from an EMBL/GenBank/DDBJ whole genome shotgun (WGS) entry which is preliminary data.</text>
</comment>
<evidence type="ECO:0000256" key="1">
    <source>
        <dbReference type="SAM" id="Phobius"/>
    </source>
</evidence>
<dbReference type="EMBL" id="JANBTX010000049">
    <property type="protein sequence ID" value="KAJ2688319.1"/>
    <property type="molecule type" value="Genomic_DNA"/>
</dbReference>
<evidence type="ECO:0000313" key="4">
    <source>
        <dbReference type="Proteomes" id="UP001151516"/>
    </source>
</evidence>
<dbReference type="Proteomes" id="UP001151516">
    <property type="component" value="Unassembled WGS sequence"/>
</dbReference>
<keyword evidence="1" id="KW-0812">Transmembrane</keyword>
<keyword evidence="2" id="KW-0732">Signal</keyword>
<keyword evidence="1" id="KW-0472">Membrane</keyword>
<name>A0A9W8GLG2_9FUNG</name>
<feature type="transmembrane region" description="Helical" evidence="1">
    <location>
        <begin position="37"/>
        <end position="55"/>
    </location>
</feature>
<evidence type="ECO:0000256" key="2">
    <source>
        <dbReference type="SAM" id="SignalP"/>
    </source>
</evidence>
<gene>
    <name evidence="3" type="ORF">IWW39_002282</name>
</gene>
<dbReference type="Gene3D" id="2.40.10.10">
    <property type="entry name" value="Trypsin-like serine proteases"/>
    <property type="match status" value="1"/>
</dbReference>
<dbReference type="InterPro" id="IPR043504">
    <property type="entry name" value="Peptidase_S1_PA_chymotrypsin"/>
</dbReference>
<organism evidence="3 4">
    <name type="scientific">Coemansia spiralis</name>
    <dbReference type="NCBI Taxonomy" id="417178"/>
    <lineage>
        <taxon>Eukaryota</taxon>
        <taxon>Fungi</taxon>
        <taxon>Fungi incertae sedis</taxon>
        <taxon>Zoopagomycota</taxon>
        <taxon>Kickxellomycotina</taxon>
        <taxon>Kickxellomycetes</taxon>
        <taxon>Kickxellales</taxon>
        <taxon>Kickxellaceae</taxon>
        <taxon>Coemansia</taxon>
    </lineage>
</organism>
<sequence>MARASHVQSLAAVVALIVIVLVSSAAAESSVAKMTDYPSLLYVATPFTLCFGALLTPRTVITDARCLFPFSNTSSVPDTVSGTLKPEYLMVALPTDKTSATMHSILLSTQVYTTEAQAGFRATTFLSLAAGFVDNSTFYAVNTSAVHAYYPQTQSSKLAQQNFNVGIVTLKVPIKDAQLATLQLDDLDANTDSLTAISFSPPTTKTDAASLQELYKGIDLAMIQKTSVSSLKRKECDNNYMKAYGLSDMKSFPGHGLPDNDSPVFCSKMYDNTTECKIDSSISISNSGSGPSINSVDLNSTIFIIPRGSSVRVVSVGRPHLVEKASSASTPCNANGFIHFPRPGLYTDWIGWVTRGSIASNGSWVDKTSSGNPIEDIFDQNGAATSMPQLAALISVAVAALTIITTAF</sequence>
<dbReference type="SUPFAM" id="SSF50494">
    <property type="entry name" value="Trypsin-like serine proteases"/>
    <property type="match status" value="1"/>
</dbReference>
<dbReference type="OrthoDB" id="5578428at2759"/>
<dbReference type="AlphaFoldDB" id="A0A9W8GLG2"/>
<dbReference type="InterPro" id="IPR009003">
    <property type="entry name" value="Peptidase_S1_PA"/>
</dbReference>
<protein>
    <submittedName>
        <fullName evidence="3">Uncharacterized protein</fullName>
    </submittedName>
</protein>
<reference evidence="3" key="1">
    <citation type="submission" date="2022-07" db="EMBL/GenBank/DDBJ databases">
        <title>Phylogenomic reconstructions and comparative analyses of Kickxellomycotina fungi.</title>
        <authorList>
            <person name="Reynolds N.K."/>
            <person name="Stajich J.E."/>
            <person name="Barry K."/>
            <person name="Grigoriev I.V."/>
            <person name="Crous P."/>
            <person name="Smith M.E."/>
        </authorList>
    </citation>
    <scope>NUCLEOTIDE SEQUENCE</scope>
    <source>
        <strain evidence="3">CBS 109367</strain>
    </source>
</reference>
<accession>A0A9W8GLG2</accession>
<proteinExistence type="predicted"/>
<keyword evidence="4" id="KW-1185">Reference proteome</keyword>
<evidence type="ECO:0000313" key="3">
    <source>
        <dbReference type="EMBL" id="KAJ2688319.1"/>
    </source>
</evidence>